<dbReference type="GO" id="GO:0008270">
    <property type="term" value="F:zinc ion binding"/>
    <property type="evidence" value="ECO:0007669"/>
    <property type="project" value="UniProtKB-KW"/>
</dbReference>
<keyword evidence="3 9" id="KW-0862">Zinc</keyword>
<dbReference type="GO" id="GO:0005634">
    <property type="term" value="C:nucleus"/>
    <property type="evidence" value="ECO:0007669"/>
    <property type="project" value="UniProtKB-SubCell"/>
</dbReference>
<dbReference type="PROSITE" id="PS01361">
    <property type="entry name" value="ZF_DOF_1"/>
    <property type="match status" value="1"/>
</dbReference>
<keyword evidence="4 9" id="KW-0805">Transcription regulation</keyword>
<dbReference type="InterPro" id="IPR003851">
    <property type="entry name" value="Znf_Dof"/>
</dbReference>
<dbReference type="EMBL" id="JAUJYO010000013">
    <property type="protein sequence ID" value="KAK1299682.1"/>
    <property type="molecule type" value="Genomic_DNA"/>
</dbReference>
<evidence type="ECO:0000256" key="1">
    <source>
        <dbReference type="ARBA" id="ARBA00022723"/>
    </source>
</evidence>
<organism evidence="12 13">
    <name type="scientific">Acorus calamus</name>
    <name type="common">Sweet flag</name>
    <dbReference type="NCBI Taxonomy" id="4465"/>
    <lineage>
        <taxon>Eukaryota</taxon>
        <taxon>Viridiplantae</taxon>
        <taxon>Streptophyta</taxon>
        <taxon>Embryophyta</taxon>
        <taxon>Tracheophyta</taxon>
        <taxon>Spermatophyta</taxon>
        <taxon>Magnoliopsida</taxon>
        <taxon>Liliopsida</taxon>
        <taxon>Acoraceae</taxon>
        <taxon>Acorus</taxon>
    </lineage>
</organism>
<dbReference type="GO" id="GO:0003700">
    <property type="term" value="F:DNA-binding transcription factor activity"/>
    <property type="evidence" value="ECO:0007669"/>
    <property type="project" value="UniProtKB-UniRule"/>
</dbReference>
<evidence type="ECO:0000313" key="13">
    <source>
        <dbReference type="Proteomes" id="UP001180020"/>
    </source>
</evidence>
<evidence type="ECO:0000256" key="2">
    <source>
        <dbReference type="ARBA" id="ARBA00022771"/>
    </source>
</evidence>
<comment type="function">
    <text evidence="9">Transcription factor that binds specifically to a 5'-AA[AG]G-3' consensus core sequence.</text>
</comment>
<dbReference type="GO" id="GO:0003677">
    <property type="term" value="F:DNA binding"/>
    <property type="evidence" value="ECO:0007669"/>
    <property type="project" value="UniProtKB-UniRule"/>
</dbReference>
<evidence type="ECO:0000256" key="10">
    <source>
        <dbReference type="SAM" id="MobiDB-lite"/>
    </source>
</evidence>
<feature type="domain" description="Dof-type" evidence="11">
    <location>
        <begin position="30"/>
        <end position="84"/>
    </location>
</feature>
<keyword evidence="7 8" id="KW-0539">Nucleus</keyword>
<evidence type="ECO:0000256" key="8">
    <source>
        <dbReference type="PROSITE-ProRule" id="PRU00071"/>
    </source>
</evidence>
<feature type="region of interest" description="Disordered" evidence="10">
    <location>
        <begin position="1"/>
        <end position="25"/>
    </location>
</feature>
<comment type="subcellular location">
    <subcellularLocation>
        <location evidence="8 9">Nucleus</location>
    </subcellularLocation>
</comment>
<proteinExistence type="predicted"/>
<reference evidence="12" key="1">
    <citation type="journal article" date="2023" name="Nat. Commun.">
        <title>Diploid and tetraploid genomes of Acorus and the evolution of monocots.</title>
        <authorList>
            <person name="Ma L."/>
            <person name="Liu K.W."/>
            <person name="Li Z."/>
            <person name="Hsiao Y.Y."/>
            <person name="Qi Y."/>
            <person name="Fu T."/>
            <person name="Tang G.D."/>
            <person name="Zhang D."/>
            <person name="Sun W.H."/>
            <person name="Liu D.K."/>
            <person name="Li Y."/>
            <person name="Chen G.Z."/>
            <person name="Liu X.D."/>
            <person name="Liao X.Y."/>
            <person name="Jiang Y.T."/>
            <person name="Yu X."/>
            <person name="Hao Y."/>
            <person name="Huang J."/>
            <person name="Zhao X.W."/>
            <person name="Ke S."/>
            <person name="Chen Y.Y."/>
            <person name="Wu W.L."/>
            <person name="Hsu J.L."/>
            <person name="Lin Y.F."/>
            <person name="Huang M.D."/>
            <person name="Li C.Y."/>
            <person name="Huang L."/>
            <person name="Wang Z.W."/>
            <person name="Zhao X."/>
            <person name="Zhong W.Y."/>
            <person name="Peng D.H."/>
            <person name="Ahmad S."/>
            <person name="Lan S."/>
            <person name="Zhang J.S."/>
            <person name="Tsai W.C."/>
            <person name="Van de Peer Y."/>
            <person name="Liu Z.J."/>
        </authorList>
    </citation>
    <scope>NUCLEOTIDE SEQUENCE</scope>
    <source>
        <strain evidence="12">CP</strain>
    </source>
</reference>
<dbReference type="AlphaFoldDB" id="A0AAV9DEC4"/>
<evidence type="ECO:0000256" key="3">
    <source>
        <dbReference type="ARBA" id="ARBA00022833"/>
    </source>
</evidence>
<keyword evidence="13" id="KW-1185">Reference proteome</keyword>
<dbReference type="Proteomes" id="UP001180020">
    <property type="component" value="Unassembled WGS sequence"/>
</dbReference>
<sequence>MYPPHPLIGGGGRWPPTPNMAASADPSAVPSCPRCDSSNTKFCYYNNYSLTQPRYFCKACRRYWTKGGSLRNVPVGGGCRKSRRSKSARLSSSPSTTNGGGGGGSAAGGSSSGVGDIDLGVLYAKFLNDRSDDKPVQFDQNYTPDVQFIDGFVSSSEEELNGFLVSNPSPFWAMAPTATDYNEWQFDPLELGGWGGFDPLSMPLNM</sequence>
<reference evidence="12" key="2">
    <citation type="submission" date="2023-06" db="EMBL/GenBank/DDBJ databases">
        <authorList>
            <person name="Ma L."/>
            <person name="Liu K.-W."/>
            <person name="Li Z."/>
            <person name="Hsiao Y.-Y."/>
            <person name="Qi Y."/>
            <person name="Fu T."/>
            <person name="Tang G."/>
            <person name="Zhang D."/>
            <person name="Sun W.-H."/>
            <person name="Liu D.-K."/>
            <person name="Li Y."/>
            <person name="Chen G.-Z."/>
            <person name="Liu X.-D."/>
            <person name="Liao X.-Y."/>
            <person name="Jiang Y.-T."/>
            <person name="Yu X."/>
            <person name="Hao Y."/>
            <person name="Huang J."/>
            <person name="Zhao X.-W."/>
            <person name="Ke S."/>
            <person name="Chen Y.-Y."/>
            <person name="Wu W.-L."/>
            <person name="Hsu J.-L."/>
            <person name="Lin Y.-F."/>
            <person name="Huang M.-D."/>
            <person name="Li C.-Y."/>
            <person name="Huang L."/>
            <person name="Wang Z.-W."/>
            <person name="Zhao X."/>
            <person name="Zhong W.-Y."/>
            <person name="Peng D.-H."/>
            <person name="Ahmad S."/>
            <person name="Lan S."/>
            <person name="Zhang J.-S."/>
            <person name="Tsai W.-C."/>
            <person name="Van De Peer Y."/>
            <person name="Liu Z.-J."/>
        </authorList>
    </citation>
    <scope>NUCLEOTIDE SEQUENCE</scope>
    <source>
        <strain evidence="12">CP</strain>
        <tissue evidence="12">Leaves</tissue>
    </source>
</reference>
<feature type="region of interest" description="Disordered" evidence="10">
    <location>
        <begin position="75"/>
        <end position="110"/>
    </location>
</feature>
<comment type="caution">
    <text evidence="12">The sequence shown here is derived from an EMBL/GenBank/DDBJ whole genome shotgun (WGS) entry which is preliminary data.</text>
</comment>
<dbReference type="InterPro" id="IPR045174">
    <property type="entry name" value="Dof"/>
</dbReference>
<keyword evidence="6 9" id="KW-0804">Transcription</keyword>
<dbReference type="PANTHER" id="PTHR31992">
    <property type="entry name" value="DOF ZINC FINGER PROTEIN DOF1.4-RELATED"/>
    <property type="match status" value="1"/>
</dbReference>
<gene>
    <name evidence="12" type="primary">DOF3.5</name>
    <name evidence="12" type="ORF">QJS10_CPB13g01453</name>
</gene>
<feature type="compositionally biased region" description="Gly residues" evidence="10">
    <location>
        <begin position="98"/>
        <end position="110"/>
    </location>
</feature>
<evidence type="ECO:0000256" key="7">
    <source>
        <dbReference type="ARBA" id="ARBA00023242"/>
    </source>
</evidence>
<dbReference type="Pfam" id="PF02701">
    <property type="entry name" value="Zn_ribbon_Dof"/>
    <property type="match status" value="1"/>
</dbReference>
<evidence type="ECO:0000256" key="9">
    <source>
        <dbReference type="RuleBase" id="RU369094"/>
    </source>
</evidence>
<protein>
    <recommendedName>
        <fullName evidence="9">Dof zinc finger protein</fullName>
    </recommendedName>
</protein>
<evidence type="ECO:0000259" key="11">
    <source>
        <dbReference type="PROSITE" id="PS50884"/>
    </source>
</evidence>
<evidence type="ECO:0000313" key="12">
    <source>
        <dbReference type="EMBL" id="KAK1299682.1"/>
    </source>
</evidence>
<name>A0AAV9DEC4_ACOCL</name>
<evidence type="ECO:0000256" key="5">
    <source>
        <dbReference type="ARBA" id="ARBA00023125"/>
    </source>
</evidence>
<feature type="compositionally biased region" description="Low complexity" evidence="10">
    <location>
        <begin position="88"/>
        <end position="97"/>
    </location>
</feature>
<evidence type="ECO:0000256" key="6">
    <source>
        <dbReference type="ARBA" id="ARBA00023163"/>
    </source>
</evidence>
<keyword evidence="5 8" id="KW-0238">DNA-binding</keyword>
<dbReference type="PROSITE" id="PS50884">
    <property type="entry name" value="ZF_DOF_2"/>
    <property type="match status" value="1"/>
</dbReference>
<keyword evidence="2 8" id="KW-0863">Zinc-finger</keyword>
<accession>A0AAV9DEC4</accession>
<evidence type="ECO:0000256" key="4">
    <source>
        <dbReference type="ARBA" id="ARBA00023015"/>
    </source>
</evidence>
<keyword evidence="1 9" id="KW-0479">Metal-binding</keyword>